<dbReference type="EMBL" id="CP017708">
    <property type="protein sequence ID" value="AOY84194.1"/>
    <property type="molecule type" value="Genomic_DNA"/>
</dbReference>
<dbReference type="PANTHER" id="PTHR45677">
    <property type="entry name" value="GLUTAMATE DECARBOXYLASE-RELATED"/>
    <property type="match status" value="1"/>
</dbReference>
<gene>
    <name evidence="8" type="ORF">BJP36_33965</name>
</gene>
<evidence type="ECO:0000256" key="1">
    <source>
        <dbReference type="ARBA" id="ARBA00001933"/>
    </source>
</evidence>
<feature type="modified residue" description="N6-(pyridoxal phosphate)lysine" evidence="6">
    <location>
        <position position="310"/>
    </location>
</feature>
<dbReference type="PANTHER" id="PTHR45677:SF8">
    <property type="entry name" value="CYSTEINE SULFINIC ACID DECARBOXYLASE"/>
    <property type="match status" value="1"/>
</dbReference>
<keyword evidence="3" id="KW-0210">Decarboxylase</keyword>
<organism evidence="8 9">
    <name type="scientific">Moorena producens (strain JHB)</name>
    <dbReference type="NCBI Taxonomy" id="1454205"/>
    <lineage>
        <taxon>Bacteria</taxon>
        <taxon>Bacillati</taxon>
        <taxon>Cyanobacteriota</taxon>
        <taxon>Cyanophyceae</taxon>
        <taxon>Coleofasciculales</taxon>
        <taxon>Coleofasciculaceae</taxon>
        <taxon>Moorena</taxon>
    </lineage>
</organism>
<dbReference type="AlphaFoldDB" id="A0A1D9G9J0"/>
<keyword evidence="8" id="KW-0032">Aminotransferase</keyword>
<dbReference type="Gene3D" id="3.40.640.10">
    <property type="entry name" value="Type I PLP-dependent aspartate aminotransferase-like (Major domain)"/>
    <property type="match status" value="1"/>
</dbReference>
<name>A0A1D9G9J0_MOOP1</name>
<keyword evidence="8" id="KW-0808">Transferase</keyword>
<proteinExistence type="inferred from homology"/>
<dbReference type="Proteomes" id="UP000176944">
    <property type="component" value="Chromosome"/>
</dbReference>
<keyword evidence="5 7" id="KW-0456">Lyase</keyword>
<dbReference type="InterPro" id="IPR015421">
    <property type="entry name" value="PyrdxlP-dep_Trfase_major"/>
</dbReference>
<protein>
    <submittedName>
        <fullName evidence="8">Aspartate aminotransferase family protein</fullName>
    </submittedName>
</protein>
<dbReference type="Gene3D" id="1.20.1650.10">
    <property type="entry name" value="PLP-dependent transferases"/>
    <property type="match status" value="1"/>
</dbReference>
<keyword evidence="4 6" id="KW-0663">Pyridoxal phosphate</keyword>
<evidence type="ECO:0000256" key="7">
    <source>
        <dbReference type="RuleBase" id="RU000382"/>
    </source>
</evidence>
<dbReference type="InterPro" id="IPR015424">
    <property type="entry name" value="PyrdxlP-dep_Trfase"/>
</dbReference>
<dbReference type="GO" id="GO:0019752">
    <property type="term" value="P:carboxylic acid metabolic process"/>
    <property type="evidence" value="ECO:0007669"/>
    <property type="project" value="InterPro"/>
</dbReference>
<evidence type="ECO:0000313" key="8">
    <source>
        <dbReference type="EMBL" id="AOY84194.1"/>
    </source>
</evidence>
<sequence length="488" mass="55070">MKTNHFLGINNSEGLDAISKSIVRINEILTERLKNDRHCFSGVEPKQLQELISGIELATDSDKSLDSIIEDISNLYIDHSVNIYSPFYMAHLHSSVSIETVIGEYLIGLLNPSLDSWDQAPFATEIDELVVSFFLQKIFGKNHGSDGVFTSGGSQSNLMGILLAREIKRQQYNIDSRRDSLGDLESKFRIYCSSVSHFTIDKSAWLLGLGEQSVVKLDVDKKFKIDLKKLQEQLVKDISNNFIPICVVSTAGTTDYGSVDPIQEIAEIAKKYRMWHHIDAAYGGAMIFNPKVRWTRYLSLANSITIDLHKMLFQPISSSLFLCNNKEYIQNLNFESDYLNRKEDFEVGMKNLVHKSLQTSRRFDSLKFLLTIQGMKQSGIEDILQGLLDLTRAVALYLKGLDEIELLNEPELSSLVFRYKPIGNKDIDTINRKIRLTLMGEGIIIGETRFNGNTFLKFTLLNPNAKLEDIKEVINAVLNAGHKSSGIA</sequence>
<dbReference type="GO" id="GO:0005737">
    <property type="term" value="C:cytoplasm"/>
    <property type="evidence" value="ECO:0007669"/>
    <property type="project" value="TreeGrafter"/>
</dbReference>
<dbReference type="GO" id="GO:0004058">
    <property type="term" value="F:aromatic-L-amino-acid decarboxylase activity"/>
    <property type="evidence" value="ECO:0007669"/>
    <property type="project" value="UniProtKB-ARBA"/>
</dbReference>
<dbReference type="Gene3D" id="3.90.1150.10">
    <property type="entry name" value="Aspartate Aminotransferase, domain 1"/>
    <property type="match status" value="1"/>
</dbReference>
<evidence type="ECO:0000313" key="9">
    <source>
        <dbReference type="Proteomes" id="UP000176944"/>
    </source>
</evidence>
<reference evidence="9" key="1">
    <citation type="submission" date="2016-10" db="EMBL/GenBank/DDBJ databases">
        <title>Comparative genomics uncovers the prolific and rare metabolic potential of the cyanobacterial genus Moorea.</title>
        <authorList>
            <person name="Leao T."/>
            <person name="Castelao G."/>
            <person name="Korobeynikov A."/>
            <person name="Monroe E.A."/>
            <person name="Podell S."/>
            <person name="Glukhov E."/>
            <person name="Allen E."/>
            <person name="Gerwick W.H."/>
            <person name="Gerwick L."/>
        </authorList>
    </citation>
    <scope>NUCLEOTIDE SEQUENCE [LARGE SCALE GENOMIC DNA]</scope>
    <source>
        <strain evidence="9">JHB</strain>
    </source>
</reference>
<evidence type="ECO:0000256" key="4">
    <source>
        <dbReference type="ARBA" id="ARBA00022898"/>
    </source>
</evidence>
<dbReference type="InterPro" id="IPR002129">
    <property type="entry name" value="PyrdxlP-dep_de-COase"/>
</dbReference>
<comment type="cofactor">
    <cofactor evidence="1 6 7">
        <name>pyridoxal 5'-phosphate</name>
        <dbReference type="ChEBI" id="CHEBI:597326"/>
    </cofactor>
</comment>
<evidence type="ECO:0000256" key="6">
    <source>
        <dbReference type="PIRSR" id="PIRSR602129-50"/>
    </source>
</evidence>
<accession>A0A1D9G9J0</accession>
<dbReference type="InterPro" id="IPR015422">
    <property type="entry name" value="PyrdxlP-dep_Trfase_small"/>
</dbReference>
<dbReference type="GO" id="GO:0030170">
    <property type="term" value="F:pyridoxal phosphate binding"/>
    <property type="evidence" value="ECO:0007669"/>
    <property type="project" value="InterPro"/>
</dbReference>
<evidence type="ECO:0000256" key="2">
    <source>
        <dbReference type="ARBA" id="ARBA00009533"/>
    </source>
</evidence>
<comment type="similarity">
    <text evidence="2 7">Belongs to the group II decarboxylase family.</text>
</comment>
<dbReference type="GO" id="GO:0008483">
    <property type="term" value="F:transaminase activity"/>
    <property type="evidence" value="ECO:0007669"/>
    <property type="project" value="UniProtKB-KW"/>
</dbReference>
<dbReference type="SUPFAM" id="SSF53383">
    <property type="entry name" value="PLP-dependent transferases"/>
    <property type="match status" value="1"/>
</dbReference>
<evidence type="ECO:0000256" key="5">
    <source>
        <dbReference type="ARBA" id="ARBA00023239"/>
    </source>
</evidence>
<evidence type="ECO:0000256" key="3">
    <source>
        <dbReference type="ARBA" id="ARBA00022793"/>
    </source>
</evidence>
<dbReference type="Pfam" id="PF00282">
    <property type="entry name" value="Pyridoxal_deC"/>
    <property type="match status" value="1"/>
</dbReference>